<dbReference type="STRING" id="104099.AD949_06650"/>
<accession>A0A4Y3TMG1</accession>
<dbReference type="EMBL" id="BJMU01000002">
    <property type="protein sequence ID" value="GEB82160.1"/>
    <property type="molecule type" value="Genomic_DNA"/>
</dbReference>
<dbReference type="AlphaFoldDB" id="A0A4Y3TMG1"/>
<feature type="domain" description="Hedgehog/Intein (Hint)" evidence="1">
    <location>
        <begin position="249"/>
        <end position="389"/>
    </location>
</feature>
<comment type="caution">
    <text evidence="2">The sequence shown here is derived from an EMBL/GenBank/DDBJ whole genome shotgun (WGS) entry which is preliminary data.</text>
</comment>
<evidence type="ECO:0000259" key="1">
    <source>
        <dbReference type="Pfam" id="PF13403"/>
    </source>
</evidence>
<dbReference type="Pfam" id="PF13403">
    <property type="entry name" value="Hint_2"/>
    <property type="match status" value="1"/>
</dbReference>
<dbReference type="SUPFAM" id="SSF51294">
    <property type="entry name" value="Hedgehog/intein (Hint) domain"/>
    <property type="match status" value="1"/>
</dbReference>
<proteinExistence type="predicted"/>
<gene>
    <name evidence="2" type="ORF">AOR01nite_06370</name>
</gene>
<organism evidence="2 3">
    <name type="scientific">Acetobacter orleanensis</name>
    <dbReference type="NCBI Taxonomy" id="104099"/>
    <lineage>
        <taxon>Bacteria</taxon>
        <taxon>Pseudomonadati</taxon>
        <taxon>Pseudomonadota</taxon>
        <taxon>Alphaproteobacteria</taxon>
        <taxon>Acetobacterales</taxon>
        <taxon>Acetobacteraceae</taxon>
        <taxon>Acetobacter</taxon>
    </lineage>
</organism>
<dbReference type="InterPro" id="IPR036844">
    <property type="entry name" value="Hint_dom_sf"/>
</dbReference>
<sequence>MMGSSYKSTYVWRGGGDKGNWADPKNWTYYGPDGTPAGTLAPSATDSVIFPTGKNVTLAQSSDGVTNLTYASLTVENGASLTFPSYGTVTVNALVSNNGTLDAGTCTSIEFKQVITGNGILNNLSNVAIQLDATSSFSQINITGSGTLTASKDLKANTVSVTGNGSVVVDGNLLVSGKLTVASTVTVKGDIELGQPGSKETVLELKDGQNLTAGNGLSVNGTYVTQDKVYTASGVFAPSYMNSGVTIACFLTGSMIRTTDGDIAVEDIRVGDQLVTLAPENGANVTQPVIWVGKAHARVRPELPDDEAGWPVRVLKDAISDGVPYKDMLITAEHCLFFRGSFMPVRMLVNNVSIFYDKSITGYDYYHVETSQHAVMMADGVLTESYLDTNNRGSFAQTGSVATLSTGRRTWMQHGAAPLTVARENVEPIFHALMARAVTHDFPDAVHRPELTTDANLHLETMDGKIIRKIREENGRVSFMLPAGVTQVRLVSRASRPSDVVGPFVDDRRMLGVLVGDIVVQNGNLAPYHVMLHPESGSLPGWYAASPGETRWTNGSALLPLPTAQPQALRILTLHILSAGPYLLQGEASHLQSRVSG</sequence>
<dbReference type="Gene3D" id="2.170.16.10">
    <property type="entry name" value="Hedgehog/Intein (Hint) domain"/>
    <property type="match status" value="1"/>
</dbReference>
<dbReference type="RefSeq" id="WP_082064801.1">
    <property type="nucleotide sequence ID" value="NZ_BJMU01000002.1"/>
</dbReference>
<dbReference type="InterPro" id="IPR028992">
    <property type="entry name" value="Hedgehog/Intein_dom"/>
</dbReference>
<dbReference type="Proteomes" id="UP000317617">
    <property type="component" value="Unassembled WGS sequence"/>
</dbReference>
<dbReference type="OrthoDB" id="7284755at2"/>
<evidence type="ECO:0000313" key="2">
    <source>
        <dbReference type="EMBL" id="GEB82160.1"/>
    </source>
</evidence>
<evidence type="ECO:0000313" key="3">
    <source>
        <dbReference type="Proteomes" id="UP000317617"/>
    </source>
</evidence>
<keyword evidence="3" id="KW-1185">Reference proteome</keyword>
<protein>
    <recommendedName>
        <fullName evidence="1">Hedgehog/Intein (Hint) domain-containing protein</fullName>
    </recommendedName>
</protein>
<reference evidence="2 3" key="1">
    <citation type="submission" date="2019-06" db="EMBL/GenBank/DDBJ databases">
        <title>Whole genome shotgun sequence of Acetobacter orleanensis NBRC 13752.</title>
        <authorList>
            <person name="Hosoyama A."/>
            <person name="Uohara A."/>
            <person name="Ohji S."/>
            <person name="Ichikawa N."/>
        </authorList>
    </citation>
    <scope>NUCLEOTIDE SEQUENCE [LARGE SCALE GENOMIC DNA]</scope>
    <source>
        <strain evidence="2 3">NBRC 13752</strain>
    </source>
</reference>
<name>A0A4Y3TMG1_9PROT</name>